<dbReference type="SUPFAM" id="SSF88713">
    <property type="entry name" value="Glycoside hydrolase/deacetylase"/>
    <property type="match status" value="2"/>
</dbReference>
<name>A0A3A1UWG8_9BACL</name>
<dbReference type="GO" id="GO:0005975">
    <property type="term" value="P:carbohydrate metabolic process"/>
    <property type="evidence" value="ECO:0007669"/>
    <property type="project" value="InterPro"/>
</dbReference>
<dbReference type="Pfam" id="PF01522">
    <property type="entry name" value="Polysacc_deac_1"/>
    <property type="match status" value="2"/>
</dbReference>
<dbReference type="OrthoDB" id="9812065at2"/>
<dbReference type="AlphaFoldDB" id="A0A3A1UWG8"/>
<accession>A0A3A1UWG8</accession>
<evidence type="ECO:0000256" key="1">
    <source>
        <dbReference type="ARBA" id="ARBA00022723"/>
    </source>
</evidence>
<dbReference type="Proteomes" id="UP000266482">
    <property type="component" value="Unassembled WGS sequence"/>
</dbReference>
<dbReference type="GO" id="GO:0016810">
    <property type="term" value="F:hydrolase activity, acting on carbon-nitrogen (but not peptide) bonds"/>
    <property type="evidence" value="ECO:0007669"/>
    <property type="project" value="InterPro"/>
</dbReference>
<dbReference type="InterPro" id="IPR011330">
    <property type="entry name" value="Glyco_hydro/deAcase_b/a-brl"/>
</dbReference>
<evidence type="ECO:0000313" key="4">
    <source>
        <dbReference type="EMBL" id="RIX49241.1"/>
    </source>
</evidence>
<dbReference type="InterPro" id="IPR002509">
    <property type="entry name" value="NODB_dom"/>
</dbReference>
<dbReference type="CDD" id="cd10917">
    <property type="entry name" value="CE4_NodB_like_6s_7s"/>
    <property type="match status" value="2"/>
</dbReference>
<feature type="domain" description="NodB homology" evidence="3">
    <location>
        <begin position="297"/>
        <end position="478"/>
    </location>
</feature>
<dbReference type="PROSITE" id="PS51257">
    <property type="entry name" value="PROKAR_LIPOPROTEIN"/>
    <property type="match status" value="1"/>
</dbReference>
<evidence type="ECO:0000313" key="5">
    <source>
        <dbReference type="Proteomes" id="UP000266482"/>
    </source>
</evidence>
<dbReference type="PANTHER" id="PTHR10587:SF133">
    <property type="entry name" value="CHITIN DEACETYLASE 1-RELATED"/>
    <property type="match status" value="1"/>
</dbReference>
<evidence type="ECO:0000259" key="3">
    <source>
        <dbReference type="PROSITE" id="PS51677"/>
    </source>
</evidence>
<dbReference type="EMBL" id="QXQA01000019">
    <property type="protein sequence ID" value="RIX49241.1"/>
    <property type="molecule type" value="Genomic_DNA"/>
</dbReference>
<dbReference type="InterPro" id="IPR050248">
    <property type="entry name" value="Polysacc_deacetylase_ArnD"/>
</dbReference>
<feature type="domain" description="NodB homology" evidence="3">
    <location>
        <begin position="72"/>
        <end position="251"/>
    </location>
</feature>
<evidence type="ECO:0000256" key="2">
    <source>
        <dbReference type="ARBA" id="ARBA00022801"/>
    </source>
</evidence>
<dbReference type="PROSITE" id="PS51677">
    <property type="entry name" value="NODB"/>
    <property type="match status" value="2"/>
</dbReference>
<protein>
    <submittedName>
        <fullName evidence="4">Polysaccharide deacetylase family protein</fullName>
    </submittedName>
</protein>
<reference evidence="4 5" key="1">
    <citation type="submission" date="2018-09" db="EMBL/GenBank/DDBJ databases">
        <title>Paenibacillus aracenensis nov. sp. isolated from a cave in southern Spain.</title>
        <authorList>
            <person name="Jurado V."/>
            <person name="Gutierrez-Patricio S."/>
            <person name="Gonzalez-Pimentel J.L."/>
            <person name="Miller A.Z."/>
            <person name="Laiz L."/>
            <person name="Saiz-Jimenez C."/>
        </authorList>
    </citation>
    <scope>NUCLEOTIDE SEQUENCE [LARGE SCALE GENOMIC DNA]</scope>
    <source>
        <strain evidence="4 5">DSM 22867</strain>
    </source>
</reference>
<proteinExistence type="predicted"/>
<keyword evidence="1" id="KW-0479">Metal-binding</keyword>
<dbReference type="Gene3D" id="3.20.20.370">
    <property type="entry name" value="Glycoside hydrolase/deacetylase"/>
    <property type="match status" value="2"/>
</dbReference>
<keyword evidence="2" id="KW-0378">Hydrolase</keyword>
<gene>
    <name evidence="4" type="ORF">D3P08_23170</name>
</gene>
<dbReference type="PANTHER" id="PTHR10587">
    <property type="entry name" value="GLYCOSYL TRANSFERASE-RELATED"/>
    <property type="match status" value="1"/>
</dbReference>
<comment type="caution">
    <text evidence="4">The sequence shown here is derived from an EMBL/GenBank/DDBJ whole genome shotgun (WGS) entry which is preliminary data.</text>
</comment>
<organism evidence="4 5">
    <name type="scientific">Paenibacillus nanensis</name>
    <dbReference type="NCBI Taxonomy" id="393251"/>
    <lineage>
        <taxon>Bacteria</taxon>
        <taxon>Bacillati</taxon>
        <taxon>Bacillota</taxon>
        <taxon>Bacilli</taxon>
        <taxon>Bacillales</taxon>
        <taxon>Paenibacillaceae</taxon>
        <taxon>Paenibacillus</taxon>
    </lineage>
</organism>
<keyword evidence="5" id="KW-1185">Reference proteome</keyword>
<sequence length="485" mass="54232">MKLDKKLLFRLPIWVLIGSMLLSAVGCSGKRSSAENTEQWENVAEAAPDYTNTERYEGEPSSFISSVYTAERKLSLTFNGMSDRESMLLLLDELERLHMTATFFLPGLRVAEEPDVAKEILDRGHEVESNTLSRSNLGGMSYSDIFKEVDLGASVMEDKLGTEIQYVRSAFYKVPDDLMLAASHSGLKAVIGQSVTLNDVHLEKELQDQKFLRLQIKRGTIISIDLEKNNRAIEMLPILNDAVSEVGYEWVRIDNLMEAALEKKPLEQIEGYDAAVKNLDDANADYELFYRDLTPGKEISLTFDDWGTDYTVTKILDILDQYEIKATFFLRANGAEHNPSLARAILEEGHEIANHTYSHPVATTLSPESLQEEVVKAHQVITEAIQQQPAMLFRPPTGAIDDNTARVIAATGYRDIAMYDVTVLDWEAGNDADTLTRGVLEQTKGGSVILLHMLDDIHTVEALPTIIEKLSAKGYTFVIMSELMK</sequence>